<evidence type="ECO:0000313" key="2">
    <source>
        <dbReference type="EMBL" id="CAK1555249.1"/>
    </source>
</evidence>
<proteinExistence type="predicted"/>
<evidence type="ECO:0000256" key="1">
    <source>
        <dbReference type="SAM" id="MobiDB-lite"/>
    </source>
</evidence>
<name>A0AAV1K3P4_9NEOP</name>
<sequence>MTRSLGGCAAHSHVQSRSPLRAVRLSFPNKKFIYKLSIQARLTIWERQIKKLCVSNSLVETVLRILQQPSLTSQAPPNRPTLGERPRTSRFPEQHESVVSQNGVHRQYDLQPNNRGSR</sequence>
<gene>
    <name evidence="2" type="ORF">LNINA_LOCUS14082</name>
</gene>
<protein>
    <submittedName>
        <fullName evidence="2">Uncharacterized protein</fullName>
    </submittedName>
</protein>
<comment type="caution">
    <text evidence="2">The sequence shown here is derived from an EMBL/GenBank/DDBJ whole genome shotgun (WGS) entry which is preliminary data.</text>
</comment>
<accession>A0AAV1K3P4</accession>
<keyword evidence="3" id="KW-1185">Reference proteome</keyword>
<feature type="compositionally biased region" description="Polar residues" evidence="1">
    <location>
        <begin position="97"/>
        <end position="118"/>
    </location>
</feature>
<dbReference type="AlphaFoldDB" id="A0AAV1K3P4"/>
<dbReference type="Proteomes" id="UP001497472">
    <property type="component" value="Unassembled WGS sequence"/>
</dbReference>
<dbReference type="EMBL" id="CAVLEF010000280">
    <property type="protein sequence ID" value="CAK1555249.1"/>
    <property type="molecule type" value="Genomic_DNA"/>
</dbReference>
<reference evidence="2 3" key="1">
    <citation type="submission" date="2023-11" db="EMBL/GenBank/DDBJ databases">
        <authorList>
            <person name="Okamura Y."/>
        </authorList>
    </citation>
    <scope>NUCLEOTIDE SEQUENCE [LARGE SCALE GENOMIC DNA]</scope>
</reference>
<feature type="compositionally biased region" description="Basic and acidic residues" evidence="1">
    <location>
        <begin position="82"/>
        <end position="96"/>
    </location>
</feature>
<feature type="region of interest" description="Disordered" evidence="1">
    <location>
        <begin position="69"/>
        <end position="118"/>
    </location>
</feature>
<organism evidence="2 3">
    <name type="scientific">Leptosia nina</name>
    <dbReference type="NCBI Taxonomy" id="320188"/>
    <lineage>
        <taxon>Eukaryota</taxon>
        <taxon>Metazoa</taxon>
        <taxon>Ecdysozoa</taxon>
        <taxon>Arthropoda</taxon>
        <taxon>Hexapoda</taxon>
        <taxon>Insecta</taxon>
        <taxon>Pterygota</taxon>
        <taxon>Neoptera</taxon>
        <taxon>Endopterygota</taxon>
        <taxon>Lepidoptera</taxon>
        <taxon>Glossata</taxon>
        <taxon>Ditrysia</taxon>
        <taxon>Papilionoidea</taxon>
        <taxon>Pieridae</taxon>
        <taxon>Pierinae</taxon>
        <taxon>Leptosia</taxon>
    </lineage>
</organism>
<evidence type="ECO:0000313" key="3">
    <source>
        <dbReference type="Proteomes" id="UP001497472"/>
    </source>
</evidence>